<evidence type="ECO:0000313" key="1">
    <source>
        <dbReference type="EMBL" id="TFK64367.1"/>
    </source>
</evidence>
<evidence type="ECO:0000313" key="2">
    <source>
        <dbReference type="Proteomes" id="UP000308600"/>
    </source>
</evidence>
<gene>
    <name evidence="1" type="ORF">BDN72DRAFT_901611</name>
</gene>
<keyword evidence="2" id="KW-1185">Reference proteome</keyword>
<accession>A0ACD3AF38</accession>
<protein>
    <submittedName>
        <fullName evidence="1">Uncharacterized protein</fullName>
    </submittedName>
</protein>
<dbReference type="EMBL" id="ML208477">
    <property type="protein sequence ID" value="TFK64367.1"/>
    <property type="molecule type" value="Genomic_DNA"/>
</dbReference>
<dbReference type="Proteomes" id="UP000308600">
    <property type="component" value="Unassembled WGS sequence"/>
</dbReference>
<organism evidence="1 2">
    <name type="scientific">Pluteus cervinus</name>
    <dbReference type="NCBI Taxonomy" id="181527"/>
    <lineage>
        <taxon>Eukaryota</taxon>
        <taxon>Fungi</taxon>
        <taxon>Dikarya</taxon>
        <taxon>Basidiomycota</taxon>
        <taxon>Agaricomycotina</taxon>
        <taxon>Agaricomycetes</taxon>
        <taxon>Agaricomycetidae</taxon>
        <taxon>Agaricales</taxon>
        <taxon>Pluteineae</taxon>
        <taxon>Pluteaceae</taxon>
        <taxon>Pluteus</taxon>
    </lineage>
</organism>
<name>A0ACD3AF38_9AGAR</name>
<sequence>MTDIRNSFLFDGIPWAYKPIEWIKAEPAALASSATPSQFAQPFLDALHRFEAIRIHGKDGYLKLFRKRAGLEPGPSSDVSDSNVAPTEFAPYYSLLMAYRLLDVVSAHESPPSDWEKESYLDKPIELVELNLSKRFGNWVDELSGFQTRLTAHTRTTVPNFEPGMTTNYLCEYMSRTATNDAISRVMVNISVAAFHLNYLLKGHIDLAKIEDAVSGLAPEVQEWFARMNVGNFKNPLHIALSLSPLLLFVPVNMINKAIGRPRLLHAWKTVGRQKPRDIHRAEHTVWDMLFHIAGGQCSVEDGVTRCLGEILCLDLIQTRWCDWFTRSESPIPQKSPAPSIHPPSQPGFPLSPISPVDLLHRRTNQDIETPVRTKSTPQTLPPSSPNQGPFSPGCLGAGEVHPPSLLSVEPATQGHEERFSTCPPSPPSTPSHSRDVDMDEPEEERSISRNQTRTRRTTPSFTTSEDDDGEDEREVPDSEIDEEQRPEKPQKRKPTSTRGTKGNQKAKPSQKVKSTDRVKSERKVNSVDRRRHADGQDDDEEADEPPRKKPRTKIQDPPSNSTIPSPRLFTDTVTGPRNPSASSTRASSVPFARDAAFQPICARPEKARSQRLTFNNVFNEQVTVQLPFHTLGQKSWFEGTWKSIILKDGQPLYLSEHSPVRNSSCVHVMTRDDFLRERLSLPGYFQQRHIVVTGKDSRQYQFDKEGLRTVFPAALTSIPTMSFDDQSSIGPDCRLYPSADMMISAHDYQDKSKNGKMVCYHSAKVDGPAPEISLSTEIYADRVSSAVTAPECYHNRYLRWGRASTTAAYLPWDRTQCAGHFESVVCGSRLFFVSRPKIADESRFLYDPEIFSTHVAEQIISEHWDIEAVIVPAGSDIYIRPFTPYASISLESSISHGAYFIPCSMIERIIVGVYQSWATAGEESALHWAIERACRSILYMWREHFAYDTVDQSGHIPDLQTPEGVCQLFCLCAYRELVNVCSIDSYQSDDFSTGLSWHDREGFIRSRQVSRSLLRWFFCNFTLQEGSQGTLEEVYYKYLAAVVKCLLGQRQKFGKGAITYEKMEELVQLTFSNSPKFRKPYESNEVTPSYGGPLECAIIRLQESERVTHWNPDDDIGLTNEDVIWLATAKKASDDWD</sequence>
<proteinExistence type="predicted"/>
<reference evidence="1 2" key="1">
    <citation type="journal article" date="2019" name="Nat. Ecol. Evol.">
        <title>Megaphylogeny resolves global patterns of mushroom evolution.</title>
        <authorList>
            <person name="Varga T."/>
            <person name="Krizsan K."/>
            <person name="Foldi C."/>
            <person name="Dima B."/>
            <person name="Sanchez-Garcia M."/>
            <person name="Sanchez-Ramirez S."/>
            <person name="Szollosi G.J."/>
            <person name="Szarkandi J.G."/>
            <person name="Papp V."/>
            <person name="Albert L."/>
            <person name="Andreopoulos W."/>
            <person name="Angelini C."/>
            <person name="Antonin V."/>
            <person name="Barry K.W."/>
            <person name="Bougher N.L."/>
            <person name="Buchanan P."/>
            <person name="Buyck B."/>
            <person name="Bense V."/>
            <person name="Catcheside P."/>
            <person name="Chovatia M."/>
            <person name="Cooper J."/>
            <person name="Damon W."/>
            <person name="Desjardin D."/>
            <person name="Finy P."/>
            <person name="Geml J."/>
            <person name="Haridas S."/>
            <person name="Hughes K."/>
            <person name="Justo A."/>
            <person name="Karasinski D."/>
            <person name="Kautmanova I."/>
            <person name="Kiss B."/>
            <person name="Kocsube S."/>
            <person name="Kotiranta H."/>
            <person name="LaButti K.M."/>
            <person name="Lechner B.E."/>
            <person name="Liimatainen K."/>
            <person name="Lipzen A."/>
            <person name="Lukacs Z."/>
            <person name="Mihaltcheva S."/>
            <person name="Morgado L.N."/>
            <person name="Niskanen T."/>
            <person name="Noordeloos M.E."/>
            <person name="Ohm R.A."/>
            <person name="Ortiz-Santana B."/>
            <person name="Ovrebo C."/>
            <person name="Racz N."/>
            <person name="Riley R."/>
            <person name="Savchenko A."/>
            <person name="Shiryaev A."/>
            <person name="Soop K."/>
            <person name="Spirin V."/>
            <person name="Szebenyi C."/>
            <person name="Tomsovsky M."/>
            <person name="Tulloss R.E."/>
            <person name="Uehling J."/>
            <person name="Grigoriev I.V."/>
            <person name="Vagvolgyi C."/>
            <person name="Papp T."/>
            <person name="Martin F.M."/>
            <person name="Miettinen O."/>
            <person name="Hibbett D.S."/>
            <person name="Nagy L.G."/>
        </authorList>
    </citation>
    <scope>NUCLEOTIDE SEQUENCE [LARGE SCALE GENOMIC DNA]</scope>
    <source>
        <strain evidence="1 2">NL-1719</strain>
    </source>
</reference>